<dbReference type="AlphaFoldDB" id="A0A0L8I2A1"/>
<protein>
    <submittedName>
        <fullName evidence="1">Uncharacterized protein</fullName>
    </submittedName>
</protein>
<gene>
    <name evidence="1" type="ORF">OCBIM_22037966mg</name>
</gene>
<sequence length="75" mass="9019">MKNVKYEYRNHQHLGPCLLFLSLSIFNSYSCSWKKKKKRLNTDLKEQQTHPCLLLVRFYKICVFNPLVLSCIKRL</sequence>
<proteinExistence type="predicted"/>
<name>A0A0L8I2A1_OCTBM</name>
<evidence type="ECO:0000313" key="1">
    <source>
        <dbReference type="EMBL" id="KOF95576.1"/>
    </source>
</evidence>
<dbReference type="EMBL" id="KQ416716">
    <property type="protein sequence ID" value="KOF95576.1"/>
    <property type="molecule type" value="Genomic_DNA"/>
</dbReference>
<reference evidence="1" key="1">
    <citation type="submission" date="2015-07" db="EMBL/GenBank/DDBJ databases">
        <title>MeaNS - Measles Nucleotide Surveillance Program.</title>
        <authorList>
            <person name="Tran T."/>
            <person name="Druce J."/>
        </authorList>
    </citation>
    <scope>NUCLEOTIDE SEQUENCE</scope>
    <source>
        <strain evidence="1">UCB-OBI-ISO-001</strain>
        <tissue evidence="1">Gonad</tissue>
    </source>
</reference>
<organism evidence="1">
    <name type="scientific">Octopus bimaculoides</name>
    <name type="common">California two-spotted octopus</name>
    <dbReference type="NCBI Taxonomy" id="37653"/>
    <lineage>
        <taxon>Eukaryota</taxon>
        <taxon>Metazoa</taxon>
        <taxon>Spiralia</taxon>
        <taxon>Lophotrochozoa</taxon>
        <taxon>Mollusca</taxon>
        <taxon>Cephalopoda</taxon>
        <taxon>Coleoidea</taxon>
        <taxon>Octopodiformes</taxon>
        <taxon>Octopoda</taxon>
        <taxon>Incirrata</taxon>
        <taxon>Octopodidae</taxon>
        <taxon>Octopus</taxon>
    </lineage>
</organism>
<accession>A0A0L8I2A1</accession>